<dbReference type="Pfam" id="PF00593">
    <property type="entry name" value="TonB_dep_Rec_b-barrel"/>
    <property type="match status" value="1"/>
</dbReference>
<evidence type="ECO:0000256" key="2">
    <source>
        <dbReference type="ARBA" id="ARBA00023136"/>
    </source>
</evidence>
<evidence type="ECO:0000256" key="1">
    <source>
        <dbReference type="ARBA" id="ARBA00004442"/>
    </source>
</evidence>
<dbReference type="Proteomes" id="UP000078486">
    <property type="component" value="Unassembled WGS sequence"/>
</dbReference>
<evidence type="ECO:0000256" key="3">
    <source>
        <dbReference type="ARBA" id="ARBA00023237"/>
    </source>
</evidence>
<evidence type="ECO:0000259" key="4">
    <source>
        <dbReference type="Pfam" id="PF00593"/>
    </source>
</evidence>
<evidence type="ECO:0000313" key="6">
    <source>
        <dbReference type="Proteomes" id="UP000078486"/>
    </source>
</evidence>
<comment type="caution">
    <text evidence="5">The sequence shown here is derived from an EMBL/GenBank/DDBJ whole genome shotgun (WGS) entry which is preliminary data.</text>
</comment>
<name>A0A178IDK3_9BACT</name>
<dbReference type="AlphaFoldDB" id="A0A178IDK3"/>
<keyword evidence="2" id="KW-0472">Membrane</keyword>
<organism evidence="5 6">
    <name type="scientific">Termitidicoccus mucosus</name>
    <dbReference type="NCBI Taxonomy" id="1184151"/>
    <lineage>
        <taxon>Bacteria</taxon>
        <taxon>Pseudomonadati</taxon>
        <taxon>Verrucomicrobiota</taxon>
        <taxon>Opitutia</taxon>
        <taxon>Opitutales</taxon>
        <taxon>Opitutaceae</taxon>
        <taxon>Termitidicoccus</taxon>
    </lineage>
</organism>
<dbReference type="SUPFAM" id="SSF56935">
    <property type="entry name" value="Porins"/>
    <property type="match status" value="1"/>
</dbReference>
<feature type="domain" description="TonB-dependent receptor-like beta-barrel" evidence="4">
    <location>
        <begin position="139"/>
        <end position="539"/>
    </location>
</feature>
<gene>
    <name evidence="5" type="ORF">AW736_24540</name>
</gene>
<reference evidence="5 6" key="1">
    <citation type="submission" date="2016-01" db="EMBL/GenBank/DDBJ databases">
        <title>High potential of lignocellulose degradation of a new Verrucomicrobia species.</title>
        <authorList>
            <person name="Wang Y."/>
            <person name="Shi Y."/>
            <person name="Qiu Z."/>
            <person name="Liu S."/>
            <person name="Yang H."/>
        </authorList>
    </citation>
    <scope>NUCLEOTIDE SEQUENCE [LARGE SCALE GENOMIC DNA]</scope>
    <source>
        <strain evidence="5 6">TSB47</strain>
    </source>
</reference>
<evidence type="ECO:0000313" key="5">
    <source>
        <dbReference type="EMBL" id="OAM87116.1"/>
    </source>
</evidence>
<keyword evidence="6" id="KW-1185">Reference proteome</keyword>
<dbReference type="STRING" id="1184151.AW736_24540"/>
<comment type="subcellular location">
    <subcellularLocation>
        <location evidence="1">Cell outer membrane</location>
    </subcellularLocation>
</comment>
<dbReference type="GO" id="GO:0009279">
    <property type="term" value="C:cell outer membrane"/>
    <property type="evidence" value="ECO:0007669"/>
    <property type="project" value="UniProtKB-SubCell"/>
</dbReference>
<protein>
    <recommendedName>
        <fullName evidence="4">TonB-dependent receptor-like beta-barrel domain-containing protein</fullName>
    </recommendedName>
</protein>
<keyword evidence="3" id="KW-0998">Cell outer membrane</keyword>
<proteinExistence type="predicted"/>
<dbReference type="EMBL" id="LRRQ01000185">
    <property type="protein sequence ID" value="OAM87116.1"/>
    <property type="molecule type" value="Genomic_DNA"/>
</dbReference>
<dbReference type="Gene3D" id="2.40.170.20">
    <property type="entry name" value="TonB-dependent receptor, beta-barrel domain"/>
    <property type="match status" value="1"/>
</dbReference>
<dbReference type="InterPro" id="IPR036942">
    <property type="entry name" value="Beta-barrel_TonB_sf"/>
</dbReference>
<accession>A0A178IDK3</accession>
<sequence>MPVSALAFEPLVDVQARNMGEAQADVAIRGGIFETTGFRAGAVALYDPQTGHYSAEIPAAPAMLSAPTVLTGADNALGGWNANAGTIAYEWRRVRTGGMASAGAGDNRLWRAEAYQGWVSPVGAGGRRLAADVAGAWSDSDGSRTFGESRFRRYNARLQLAGDGGQTDLFYGWQSKFISWPNLYTPYNVIESDDLRTELLVLNHREELGGGDFVAAGAYWRRNVDHYVYNRTGATPGPSNHTTWVRGAGAEGRLTTGTFAWNFSANFIADKLESDTLTWGRFNTRNHTRASLAPETSWALAGARKLTVLAGAVFDDTNRDASAVSPVARLALANAAPGALADELYVSYAASSQVATYTALNSRPSAGLFRGDPDLGREKARNTELGLKGARGNWAWTAAVFHRSERGLVDWIYSTSLPNARVASAVDIDTTGIELVARYTGRRLDLVLGYTGLRKDADYGNASADASFYALNFPEHRLTAAVTVRAGRGWEIRLDNEARRQKPNALRVTGDDAVLSAVEVSYTPPRWSALRLTAAVDNLWDSDFQDVPAVPAARRQWVAGATLAW</sequence>
<dbReference type="InterPro" id="IPR000531">
    <property type="entry name" value="Beta-barrel_TonB"/>
</dbReference>